<proteinExistence type="predicted"/>
<dbReference type="AlphaFoldDB" id="A0A1Y3PGI2"/>
<dbReference type="PANTHER" id="PTHR21666">
    <property type="entry name" value="PEPTIDASE-RELATED"/>
    <property type="match status" value="1"/>
</dbReference>
<dbReference type="Pfam" id="PF01551">
    <property type="entry name" value="Peptidase_M23"/>
    <property type="match status" value="1"/>
</dbReference>
<dbReference type="GO" id="GO:0004222">
    <property type="term" value="F:metalloendopeptidase activity"/>
    <property type="evidence" value="ECO:0007669"/>
    <property type="project" value="TreeGrafter"/>
</dbReference>
<reference evidence="5" key="1">
    <citation type="submission" date="2016-06" db="EMBL/GenBank/DDBJ databases">
        <authorList>
            <person name="Nascimento L."/>
            <person name="Pereira R.V."/>
            <person name="Martins L.F."/>
            <person name="Quaggio R.B."/>
            <person name="Silva A.M."/>
            <person name="Setubal J.C."/>
        </authorList>
    </citation>
    <scope>NUCLEOTIDE SEQUENCE [LARGE SCALE GENOMIC DNA]</scope>
</reference>
<dbReference type="PANTHER" id="PTHR21666:SF289">
    <property type="entry name" value="L-ALA--D-GLU ENDOPEPTIDASE"/>
    <property type="match status" value="1"/>
</dbReference>
<dbReference type="SUPFAM" id="SSF53955">
    <property type="entry name" value="Lysozyme-like"/>
    <property type="match status" value="1"/>
</dbReference>
<accession>A0A1Y3PGI2</accession>
<dbReference type="InterPro" id="IPR023346">
    <property type="entry name" value="Lysozyme-like_dom_sf"/>
</dbReference>
<gene>
    <name evidence="4" type="ORF">BAA01_06815</name>
</gene>
<evidence type="ECO:0000313" key="4">
    <source>
        <dbReference type="EMBL" id="OUM86452.1"/>
    </source>
</evidence>
<feature type="chain" id="PRO_5013141888" evidence="2">
    <location>
        <begin position="27"/>
        <end position="334"/>
    </location>
</feature>
<evidence type="ECO:0000256" key="2">
    <source>
        <dbReference type="SAM" id="SignalP"/>
    </source>
</evidence>
<evidence type="ECO:0000256" key="1">
    <source>
        <dbReference type="ARBA" id="ARBA00022729"/>
    </source>
</evidence>
<dbReference type="SUPFAM" id="SSF51261">
    <property type="entry name" value="Duplicated hybrid motif"/>
    <property type="match status" value="1"/>
</dbReference>
<feature type="domain" description="M23ase beta-sheet core" evidence="3">
    <location>
        <begin position="210"/>
        <end position="309"/>
    </location>
</feature>
<dbReference type="CDD" id="cd12797">
    <property type="entry name" value="M23_peptidase"/>
    <property type="match status" value="1"/>
</dbReference>
<sequence length="334" mass="38344">MCRSLQRLIALLLACALLLVSTSVSEANTADERNTIYKQRMEYFLQMEQFTHIPWYYFAAIDQYERAIQATRKDKKKKEGVLAIQVPDYLWAGMLNPDHQDTNPSSIRFFGGIGKDGDGDGIADPNSDQDLIFTFATYLSSYGFSEEDILHGLWEYYGSDYAVRHIHAFAEIYKKFQTLDLLHFTFPIPKGFHYTYHDTWGHSRGWGGRRMHEGTDIFAGYGTPVLSTCYGYVEVIGWNPYGGWRIGIRDLNNVYHYYAHLSGFNKQIKAGDAVKPGEIIGYVGSSGYGKPGTQGKFPPHLHYGMYKHNGRNEWAFDPYPYLKAWERAGRKQQR</sequence>
<keyword evidence="1 2" id="KW-0732">Signal</keyword>
<dbReference type="InterPro" id="IPR011055">
    <property type="entry name" value="Dup_hybrid_motif"/>
</dbReference>
<evidence type="ECO:0000259" key="3">
    <source>
        <dbReference type="Pfam" id="PF01551"/>
    </source>
</evidence>
<organism evidence="4 5">
    <name type="scientific">Bacillus thermozeamaize</name>
    <dbReference type="NCBI Taxonomy" id="230954"/>
    <lineage>
        <taxon>Bacteria</taxon>
        <taxon>Bacillati</taxon>
        <taxon>Bacillota</taxon>
        <taxon>Bacilli</taxon>
        <taxon>Bacillales</taxon>
        <taxon>Bacillaceae</taxon>
        <taxon>Bacillus</taxon>
    </lineage>
</organism>
<name>A0A1Y3PGI2_9BACI</name>
<dbReference type="InterPro" id="IPR050570">
    <property type="entry name" value="Cell_wall_metabolism_enzyme"/>
</dbReference>
<dbReference type="EMBL" id="LZRT01000090">
    <property type="protein sequence ID" value="OUM86452.1"/>
    <property type="molecule type" value="Genomic_DNA"/>
</dbReference>
<dbReference type="InterPro" id="IPR016047">
    <property type="entry name" value="M23ase_b-sheet_dom"/>
</dbReference>
<protein>
    <submittedName>
        <fullName evidence="4">Peptidase M23</fullName>
    </submittedName>
</protein>
<evidence type="ECO:0000313" key="5">
    <source>
        <dbReference type="Proteomes" id="UP000196475"/>
    </source>
</evidence>
<comment type="caution">
    <text evidence="4">The sequence shown here is derived from an EMBL/GenBank/DDBJ whole genome shotgun (WGS) entry which is preliminary data.</text>
</comment>
<dbReference type="Gene3D" id="2.70.70.10">
    <property type="entry name" value="Glucose Permease (Domain IIA)"/>
    <property type="match status" value="1"/>
</dbReference>
<dbReference type="Proteomes" id="UP000196475">
    <property type="component" value="Unassembled WGS sequence"/>
</dbReference>
<feature type="signal peptide" evidence="2">
    <location>
        <begin position="1"/>
        <end position="26"/>
    </location>
</feature>